<dbReference type="InterPro" id="IPR011008">
    <property type="entry name" value="Dimeric_a/b-barrel"/>
</dbReference>
<dbReference type="PROSITE" id="PS51725">
    <property type="entry name" value="ABM"/>
    <property type="match status" value="1"/>
</dbReference>
<protein>
    <recommendedName>
        <fullName evidence="1">ABM domain-containing protein</fullName>
    </recommendedName>
</protein>
<gene>
    <name evidence="2" type="ORF">AA0113_g12550</name>
</gene>
<keyword evidence="3" id="KW-1185">Reference proteome</keyword>
<reference evidence="3" key="1">
    <citation type="journal article" date="2019" name="bioRxiv">
        <title>Genomics, evolutionary history and diagnostics of the Alternaria alternata species group including apple and Asian pear pathotypes.</title>
        <authorList>
            <person name="Armitage A.D."/>
            <person name="Cockerton H.M."/>
            <person name="Sreenivasaprasad S."/>
            <person name="Woodhall J.W."/>
            <person name="Lane C.R."/>
            <person name="Harrison R.J."/>
            <person name="Clarkson J.P."/>
        </authorList>
    </citation>
    <scope>NUCLEOTIDE SEQUENCE [LARGE SCALE GENOMIC DNA]</scope>
    <source>
        <strain evidence="3">RGR 97.0016</strain>
    </source>
</reference>
<name>A0A4Q4PWS1_9PLEO</name>
<accession>A0A4Q4PWS1</accession>
<proteinExistence type="predicted"/>
<dbReference type="OrthoDB" id="3830579at2759"/>
<feature type="domain" description="ABM" evidence="1">
    <location>
        <begin position="5"/>
        <end position="100"/>
    </location>
</feature>
<organism evidence="2 3">
    <name type="scientific">Alternaria arborescens</name>
    <dbReference type="NCBI Taxonomy" id="156630"/>
    <lineage>
        <taxon>Eukaryota</taxon>
        <taxon>Fungi</taxon>
        <taxon>Dikarya</taxon>
        <taxon>Ascomycota</taxon>
        <taxon>Pezizomycotina</taxon>
        <taxon>Dothideomycetes</taxon>
        <taxon>Pleosporomycetidae</taxon>
        <taxon>Pleosporales</taxon>
        <taxon>Pleosporineae</taxon>
        <taxon>Pleosporaceae</taxon>
        <taxon>Alternaria</taxon>
        <taxon>Alternaria sect. Alternaria</taxon>
    </lineage>
</organism>
<evidence type="ECO:0000313" key="2">
    <source>
        <dbReference type="EMBL" id="RYO26135.1"/>
    </source>
</evidence>
<sequence>MSERTVELASIPIRPDIDLTASRNEARAAWDSAMDTVAKQPGVLSLYWGLQIEHPNTMQMIVEWDAVASQTAFTAGPEYLPFVNSLKDVLCGPPSLSNIFLPASSTSDDDPFVQPVTEIMKAYFPPSSASSTVSSNTHFSQFQAAVGKIPHLAVKGIVGGWSLVMENGSSSEDIKGQPFAAFIGWPNVEAHEASLKREEFEKAVKDLRMGISGAESVHAALKRVK</sequence>
<dbReference type="SUPFAM" id="SSF54909">
    <property type="entry name" value="Dimeric alpha+beta barrel"/>
    <property type="match status" value="1"/>
</dbReference>
<dbReference type="AlphaFoldDB" id="A0A4Q4PWS1"/>
<evidence type="ECO:0000313" key="3">
    <source>
        <dbReference type="Proteomes" id="UP000293823"/>
    </source>
</evidence>
<evidence type="ECO:0000259" key="1">
    <source>
        <dbReference type="PROSITE" id="PS51725"/>
    </source>
</evidence>
<dbReference type="InterPro" id="IPR007138">
    <property type="entry name" value="ABM_dom"/>
</dbReference>
<comment type="caution">
    <text evidence="2">The sequence shown here is derived from an EMBL/GenBank/DDBJ whole genome shotgun (WGS) entry which is preliminary data.</text>
</comment>
<dbReference type="EMBL" id="PEJP01000106">
    <property type="protein sequence ID" value="RYO26135.1"/>
    <property type="molecule type" value="Genomic_DNA"/>
</dbReference>
<dbReference type="Gene3D" id="3.30.70.100">
    <property type="match status" value="1"/>
</dbReference>
<dbReference type="Proteomes" id="UP000293823">
    <property type="component" value="Unassembled WGS sequence"/>
</dbReference>